<dbReference type="KEGG" id="hadh:FRZ61_35210"/>
<protein>
    <recommendedName>
        <fullName evidence="1">Glyoxalase-like domain-containing protein</fullName>
    </recommendedName>
</protein>
<dbReference type="SUPFAM" id="SSF54593">
    <property type="entry name" value="Glyoxalase/Bleomycin resistance protein/Dihydroxybiphenyl dioxygenase"/>
    <property type="match status" value="1"/>
</dbReference>
<name>A0A5J6N447_9PROT</name>
<keyword evidence="3" id="KW-1185">Reference proteome</keyword>
<evidence type="ECO:0000313" key="2">
    <source>
        <dbReference type="EMBL" id="QEX23583.1"/>
    </source>
</evidence>
<dbReference type="Pfam" id="PF13468">
    <property type="entry name" value="Glyoxalase_3"/>
    <property type="match status" value="1"/>
</dbReference>
<dbReference type="EMBL" id="CP042582">
    <property type="protein sequence ID" value="QEX23583.1"/>
    <property type="molecule type" value="Genomic_DNA"/>
</dbReference>
<dbReference type="Gene3D" id="3.10.180.10">
    <property type="entry name" value="2,3-Dihydroxybiphenyl 1,2-Dioxygenase, domain 1"/>
    <property type="match status" value="1"/>
</dbReference>
<evidence type="ECO:0000259" key="1">
    <source>
        <dbReference type="Pfam" id="PF13468"/>
    </source>
</evidence>
<gene>
    <name evidence="2" type="ORF">FRZ61_35210</name>
</gene>
<organism evidence="2 3">
    <name type="scientific">Hypericibacter adhaerens</name>
    <dbReference type="NCBI Taxonomy" id="2602016"/>
    <lineage>
        <taxon>Bacteria</taxon>
        <taxon>Pseudomonadati</taxon>
        <taxon>Pseudomonadota</taxon>
        <taxon>Alphaproteobacteria</taxon>
        <taxon>Rhodospirillales</taxon>
        <taxon>Dongiaceae</taxon>
        <taxon>Hypericibacter</taxon>
    </lineage>
</organism>
<dbReference type="Proteomes" id="UP000325797">
    <property type="component" value="Chromosome"/>
</dbReference>
<feature type="domain" description="Glyoxalase-like" evidence="1">
    <location>
        <begin position="18"/>
        <end position="200"/>
    </location>
</feature>
<proteinExistence type="predicted"/>
<accession>A0A5J6N447</accession>
<dbReference type="PANTHER" id="PTHR40265">
    <property type="entry name" value="BLL2707 PROTEIN"/>
    <property type="match status" value="1"/>
</dbReference>
<evidence type="ECO:0000313" key="3">
    <source>
        <dbReference type="Proteomes" id="UP000325797"/>
    </source>
</evidence>
<reference evidence="2 3" key="1">
    <citation type="submission" date="2019-08" db="EMBL/GenBank/DDBJ databases">
        <title>Hyperibacter terrae gen. nov., sp. nov. and Hyperibacter viscosus sp. nov., two new members in the family Rhodospirillaceae isolated from the rhizosphere of Hypericum perforatum.</title>
        <authorList>
            <person name="Noviana Z."/>
        </authorList>
    </citation>
    <scope>NUCLEOTIDE SEQUENCE [LARGE SCALE GENOMIC DNA]</scope>
    <source>
        <strain evidence="2 3">R5959</strain>
    </source>
</reference>
<dbReference type="InterPro" id="IPR025870">
    <property type="entry name" value="Glyoxalase-like_dom"/>
</dbReference>
<dbReference type="AlphaFoldDB" id="A0A5J6N447"/>
<dbReference type="InterPro" id="IPR029068">
    <property type="entry name" value="Glyas_Bleomycin-R_OHBP_Dase"/>
</dbReference>
<sequence>MFPAPLPDEEAVAMRPINHLVLAGHDLEAMRAAYQDLGFTVAPRGQHPFGTANHVIQLHGAYLELLAVTRAQDVIEHGDRQFSFSAFHRDYLARHEGFSAFVLGTPDAHADRKAWQAAGLHAYEPFDFSRMATLPGGEDVRVGFTIAFVSDPALPWIGMFACQHFRPDYYEQPQYLKHANSATNIEEVWIACERPDAIRPFLGKFMGGDGTAQGSGRIDFPTPTGSVVLASPREFEQAFGLAPPHPQDGPHLAALVVGCQSLEPIARRGIARRGDRHIVPPGKAFGLALAFARSTRR</sequence>
<dbReference type="PANTHER" id="PTHR40265:SF1">
    <property type="entry name" value="GLYOXALASE-LIKE DOMAIN-CONTAINING PROTEIN"/>
    <property type="match status" value="1"/>
</dbReference>